<comment type="caution">
    <text evidence="9">The sequence shown here is derived from an EMBL/GenBank/DDBJ whole genome shotgun (WGS) entry which is preliminary data.</text>
</comment>
<dbReference type="CDD" id="cd06550">
    <property type="entry name" value="TM_ABC_iron-siderophores_like"/>
    <property type="match status" value="1"/>
</dbReference>
<feature type="transmembrane region" description="Helical" evidence="8">
    <location>
        <begin position="283"/>
        <end position="301"/>
    </location>
</feature>
<dbReference type="PANTHER" id="PTHR30472:SF24">
    <property type="entry name" value="FERRIC ENTEROBACTIN TRANSPORT SYSTEM PERMEASE PROTEIN FEPG"/>
    <property type="match status" value="1"/>
</dbReference>
<feature type="transmembrane region" description="Helical" evidence="8">
    <location>
        <begin position="155"/>
        <end position="174"/>
    </location>
</feature>
<dbReference type="RefSeq" id="WP_343904317.1">
    <property type="nucleotide sequence ID" value="NZ_BAAAIS010000002.1"/>
</dbReference>
<feature type="transmembrane region" description="Helical" evidence="8">
    <location>
        <begin position="58"/>
        <end position="78"/>
    </location>
</feature>
<feature type="transmembrane region" description="Helical" evidence="8">
    <location>
        <begin position="201"/>
        <end position="224"/>
    </location>
</feature>
<feature type="transmembrane region" description="Helical" evidence="8">
    <location>
        <begin position="90"/>
        <end position="109"/>
    </location>
</feature>
<evidence type="ECO:0000313" key="10">
    <source>
        <dbReference type="Proteomes" id="UP001597280"/>
    </source>
</evidence>
<keyword evidence="4" id="KW-1003">Cell membrane</keyword>
<evidence type="ECO:0000256" key="8">
    <source>
        <dbReference type="SAM" id="Phobius"/>
    </source>
</evidence>
<sequence length="339" mass="34463">MSARRRLRVPLALALVVAGLVVVRVLVGTPMVYADLAVRAVLGEQIPGVSFIVMDDRLPAAVVGVLGGAALGLSGTVFQTMLRNPLASPDVIGVTLGSSAAAVAGMALVDAQGLALFWWTLLGGLLTALLVLWIAQAHRRGGHGAGGAGAVDDRFVLVGIGVAAALLALVQYLLSRMETKKAGDTMHWLVGSLSGATWPRVAVLAGALVVLVPVLAALVGRLRILQLGDDTAASLGLPVPATRIALVLVGVLLSSFTVAVAGPLAFVAFLAGPIARLLAGRPSFVLAALLGAVLVLAADVAGQNLFGRVEMPAGVITGALGAPFLLWMLMRSSTTGRGR</sequence>
<name>A0ABW4Q0D0_9MICO</name>
<evidence type="ECO:0000256" key="6">
    <source>
        <dbReference type="ARBA" id="ARBA00022989"/>
    </source>
</evidence>
<dbReference type="Pfam" id="PF01032">
    <property type="entry name" value="FecCD"/>
    <property type="match status" value="1"/>
</dbReference>
<evidence type="ECO:0000256" key="5">
    <source>
        <dbReference type="ARBA" id="ARBA00022692"/>
    </source>
</evidence>
<evidence type="ECO:0000256" key="7">
    <source>
        <dbReference type="ARBA" id="ARBA00023136"/>
    </source>
</evidence>
<proteinExistence type="inferred from homology"/>
<evidence type="ECO:0000256" key="4">
    <source>
        <dbReference type="ARBA" id="ARBA00022475"/>
    </source>
</evidence>
<reference evidence="10" key="1">
    <citation type="journal article" date="2019" name="Int. J. Syst. Evol. Microbiol.">
        <title>The Global Catalogue of Microorganisms (GCM) 10K type strain sequencing project: providing services to taxonomists for standard genome sequencing and annotation.</title>
        <authorList>
            <consortium name="The Broad Institute Genomics Platform"/>
            <consortium name="The Broad Institute Genome Sequencing Center for Infectious Disease"/>
            <person name="Wu L."/>
            <person name="Ma J."/>
        </authorList>
    </citation>
    <scope>NUCLEOTIDE SEQUENCE [LARGE SCALE GENOMIC DNA]</scope>
    <source>
        <strain evidence="10">JCM 11650</strain>
    </source>
</reference>
<feature type="transmembrane region" description="Helical" evidence="8">
    <location>
        <begin position="115"/>
        <end position="135"/>
    </location>
</feature>
<feature type="transmembrane region" description="Helical" evidence="8">
    <location>
        <begin position="245"/>
        <end position="271"/>
    </location>
</feature>
<comment type="subcellular location">
    <subcellularLocation>
        <location evidence="1">Cell membrane</location>
        <topology evidence="1">Multi-pass membrane protein</topology>
    </subcellularLocation>
</comment>
<evidence type="ECO:0000256" key="1">
    <source>
        <dbReference type="ARBA" id="ARBA00004651"/>
    </source>
</evidence>
<comment type="similarity">
    <text evidence="2">Belongs to the binding-protein-dependent transport system permease family. FecCD subfamily.</text>
</comment>
<gene>
    <name evidence="9" type="ORF">ACFSDA_08555</name>
</gene>
<feature type="transmembrane region" description="Helical" evidence="8">
    <location>
        <begin position="313"/>
        <end position="330"/>
    </location>
</feature>
<accession>A0ABW4Q0D0</accession>
<keyword evidence="10" id="KW-1185">Reference proteome</keyword>
<evidence type="ECO:0000313" key="9">
    <source>
        <dbReference type="EMBL" id="MFD1835128.1"/>
    </source>
</evidence>
<keyword evidence="5 8" id="KW-0812">Transmembrane</keyword>
<dbReference type="Proteomes" id="UP001597280">
    <property type="component" value="Unassembled WGS sequence"/>
</dbReference>
<keyword evidence="3" id="KW-0813">Transport</keyword>
<dbReference type="InterPro" id="IPR037294">
    <property type="entry name" value="ABC_BtuC-like"/>
</dbReference>
<dbReference type="EMBL" id="JBHUFL010000002">
    <property type="protein sequence ID" value="MFD1835128.1"/>
    <property type="molecule type" value="Genomic_DNA"/>
</dbReference>
<protein>
    <submittedName>
        <fullName evidence="9">FecCD family ABC transporter permease</fullName>
    </submittedName>
</protein>
<evidence type="ECO:0000256" key="3">
    <source>
        <dbReference type="ARBA" id="ARBA00022448"/>
    </source>
</evidence>
<keyword evidence="7 8" id="KW-0472">Membrane</keyword>
<dbReference type="Gene3D" id="1.10.3470.10">
    <property type="entry name" value="ABC transporter involved in vitamin B12 uptake, BtuC"/>
    <property type="match status" value="1"/>
</dbReference>
<dbReference type="SUPFAM" id="SSF81345">
    <property type="entry name" value="ABC transporter involved in vitamin B12 uptake, BtuC"/>
    <property type="match status" value="1"/>
</dbReference>
<dbReference type="InterPro" id="IPR000522">
    <property type="entry name" value="ABC_transptr_permease_BtuC"/>
</dbReference>
<keyword evidence="6 8" id="KW-1133">Transmembrane helix</keyword>
<dbReference type="PANTHER" id="PTHR30472">
    <property type="entry name" value="FERRIC ENTEROBACTIN TRANSPORT SYSTEM PERMEASE PROTEIN"/>
    <property type="match status" value="1"/>
</dbReference>
<evidence type="ECO:0000256" key="2">
    <source>
        <dbReference type="ARBA" id="ARBA00007935"/>
    </source>
</evidence>
<organism evidence="9 10">
    <name type="scientific">Brachybacterium rhamnosum</name>
    <dbReference type="NCBI Taxonomy" id="173361"/>
    <lineage>
        <taxon>Bacteria</taxon>
        <taxon>Bacillati</taxon>
        <taxon>Actinomycetota</taxon>
        <taxon>Actinomycetes</taxon>
        <taxon>Micrococcales</taxon>
        <taxon>Dermabacteraceae</taxon>
        <taxon>Brachybacterium</taxon>
    </lineage>
</organism>